<dbReference type="InterPro" id="IPR036280">
    <property type="entry name" value="Multihaem_cyt_sf"/>
</dbReference>
<dbReference type="PROSITE" id="PS51257">
    <property type="entry name" value="PROKAR_LIPOPROTEIN"/>
    <property type="match status" value="1"/>
</dbReference>
<dbReference type="Gene3D" id="3.90.10.10">
    <property type="entry name" value="Cytochrome C3"/>
    <property type="match status" value="1"/>
</dbReference>
<accession>A0A5K7Z722</accession>
<dbReference type="Proteomes" id="UP000427769">
    <property type="component" value="Chromosome"/>
</dbReference>
<evidence type="ECO:0000256" key="3">
    <source>
        <dbReference type="ARBA" id="ARBA00022723"/>
    </source>
</evidence>
<dbReference type="InterPro" id="IPR020942">
    <property type="entry name" value="Cyt_c_III_dom"/>
</dbReference>
<keyword evidence="5" id="KW-0408">Iron</keyword>
<evidence type="ECO:0000256" key="4">
    <source>
        <dbReference type="ARBA" id="ARBA00022982"/>
    </source>
</evidence>
<proteinExistence type="predicted"/>
<dbReference type="GO" id="GO:0020037">
    <property type="term" value="F:heme binding"/>
    <property type="evidence" value="ECO:0007669"/>
    <property type="project" value="InterPro"/>
</dbReference>
<evidence type="ECO:0000256" key="5">
    <source>
        <dbReference type="ARBA" id="ARBA00023004"/>
    </source>
</evidence>
<reference evidence="7 8" key="1">
    <citation type="submission" date="2019-11" db="EMBL/GenBank/DDBJ databases">
        <title>Comparative genomics of hydrocarbon-degrading Desulfosarcina strains.</title>
        <authorList>
            <person name="Watanabe M."/>
            <person name="Kojima H."/>
            <person name="Fukui M."/>
        </authorList>
    </citation>
    <scope>NUCLEOTIDE SEQUENCE [LARGE SCALE GENOMIC DNA]</scope>
    <source>
        <strain evidence="7 8">PP31</strain>
    </source>
</reference>
<evidence type="ECO:0000256" key="1">
    <source>
        <dbReference type="ARBA" id="ARBA00022448"/>
    </source>
</evidence>
<dbReference type="AlphaFoldDB" id="A0A5K7Z722"/>
<dbReference type="RefSeq" id="WP_155304417.1">
    <property type="nucleotide sequence ID" value="NZ_AP021875.1"/>
</dbReference>
<dbReference type="EMBL" id="AP021875">
    <property type="protein sequence ID" value="BBO75501.1"/>
    <property type="molecule type" value="Genomic_DNA"/>
</dbReference>
<evidence type="ECO:0000313" key="7">
    <source>
        <dbReference type="EMBL" id="BBO75501.1"/>
    </source>
</evidence>
<dbReference type="SUPFAM" id="SSF48695">
    <property type="entry name" value="Multiheme cytochromes"/>
    <property type="match status" value="1"/>
</dbReference>
<organism evidence="7 8">
    <name type="scientific">Desulfosarcina widdelii</name>
    <dbReference type="NCBI Taxonomy" id="947919"/>
    <lineage>
        <taxon>Bacteria</taxon>
        <taxon>Pseudomonadati</taxon>
        <taxon>Thermodesulfobacteriota</taxon>
        <taxon>Desulfobacteria</taxon>
        <taxon>Desulfobacterales</taxon>
        <taxon>Desulfosarcinaceae</taxon>
        <taxon>Desulfosarcina</taxon>
    </lineage>
</organism>
<keyword evidence="3" id="KW-0479">Metal-binding</keyword>
<keyword evidence="8" id="KW-1185">Reference proteome</keyword>
<dbReference type="Pfam" id="PF02085">
    <property type="entry name" value="Cytochrom_CIII"/>
    <property type="match status" value="1"/>
</dbReference>
<keyword evidence="1" id="KW-0813">Transport</keyword>
<dbReference type="CDD" id="cd08168">
    <property type="entry name" value="Cytochrom_C3"/>
    <property type="match status" value="1"/>
</dbReference>
<gene>
    <name evidence="7" type="ORF">DSCW_29180</name>
</gene>
<dbReference type="OrthoDB" id="5418612at2"/>
<evidence type="ECO:0000256" key="2">
    <source>
        <dbReference type="ARBA" id="ARBA00022617"/>
    </source>
</evidence>
<protein>
    <submittedName>
        <fullName evidence="7">Cytochrome c3</fullName>
    </submittedName>
</protein>
<dbReference type="KEGG" id="dwd:DSCW_29180"/>
<dbReference type="GO" id="GO:0009055">
    <property type="term" value="F:electron transfer activity"/>
    <property type="evidence" value="ECO:0007669"/>
    <property type="project" value="InterPro"/>
</dbReference>
<evidence type="ECO:0000313" key="8">
    <source>
        <dbReference type="Proteomes" id="UP000427769"/>
    </source>
</evidence>
<evidence type="ECO:0000259" key="6">
    <source>
        <dbReference type="Pfam" id="PF02085"/>
    </source>
</evidence>
<feature type="domain" description="Class III cytochrome C" evidence="6">
    <location>
        <begin position="46"/>
        <end position="155"/>
    </location>
</feature>
<keyword evidence="4" id="KW-0249">Electron transport</keyword>
<dbReference type="GO" id="GO:0046872">
    <property type="term" value="F:metal ion binding"/>
    <property type="evidence" value="ECO:0007669"/>
    <property type="project" value="UniProtKB-KW"/>
</dbReference>
<sequence length="158" mass="17121">MRSLSFGGVVLLIGIIACTSLGVAFAEDEEMCVPMGIITLEPPDTVEAKRAAVEFQHSRHFVLACNNCHHTWDGSEPVTGCMTSGCHDLDALPRKEGSKAIDKDQAFRYYKNAYHGQCIGCHKTMKQEIQQMAKTLAGIDGKLPVTGPTGCIGCHPKE</sequence>
<name>A0A5K7Z722_9BACT</name>
<keyword evidence="2" id="KW-0349">Heme</keyword>